<dbReference type="GO" id="GO:0016020">
    <property type="term" value="C:membrane"/>
    <property type="evidence" value="ECO:0007669"/>
    <property type="project" value="UniProtKB-SubCell"/>
</dbReference>
<dbReference type="InterPro" id="IPR013783">
    <property type="entry name" value="Ig-like_fold"/>
</dbReference>
<evidence type="ECO:0000256" key="4">
    <source>
        <dbReference type="ARBA" id="ARBA00023136"/>
    </source>
</evidence>
<accession>A0ABD1JGI8</accession>
<evidence type="ECO:0000256" key="1">
    <source>
        <dbReference type="ARBA" id="ARBA00004167"/>
    </source>
</evidence>
<evidence type="ECO:0000256" key="5">
    <source>
        <dbReference type="ARBA" id="ARBA00023157"/>
    </source>
</evidence>
<evidence type="ECO:0000256" key="6">
    <source>
        <dbReference type="SAM" id="MobiDB-lite"/>
    </source>
</evidence>
<feature type="region of interest" description="Disordered" evidence="6">
    <location>
        <begin position="409"/>
        <end position="428"/>
    </location>
</feature>
<feature type="region of interest" description="Disordered" evidence="6">
    <location>
        <begin position="342"/>
        <end position="382"/>
    </location>
</feature>
<dbReference type="InterPro" id="IPR043128">
    <property type="entry name" value="Rev_trsase/Diguanyl_cyclase"/>
</dbReference>
<dbReference type="InterPro" id="IPR036179">
    <property type="entry name" value="Ig-like_dom_sf"/>
</dbReference>
<dbReference type="Gene3D" id="3.10.10.10">
    <property type="entry name" value="HIV Type 1 Reverse Transcriptase, subunit A, domain 1"/>
    <property type="match status" value="1"/>
</dbReference>
<dbReference type="PROSITE" id="PS50835">
    <property type="entry name" value="IG_LIKE"/>
    <property type="match status" value="2"/>
</dbReference>
<comment type="caution">
    <text evidence="9">The sequence shown here is derived from an EMBL/GenBank/DDBJ whole genome shotgun (WGS) entry which is preliminary data.</text>
</comment>
<sequence length="1384" mass="154003">MAHNRGTFTETYVDLNVQAALASPQVLALSDSEVAEGSSVNLTCTAAAPCPDQPPNITWSLHTADISTHIQDEKDGTKTLVSFTTFTASRSHHGREIFCMASYLRHNRSAWEANSTVQTLSILFSPGVVEASVSPSGAVAEGSSVTLTCNSSEANPPVHNYTWFRDTQTSPVGSGPNITFNVSSSHAGLYYCRAEHPQGGKVSNKVELKVEEDSSSSMIVMASRGCLGVLLLCVMTGFVLRLSGKIVSKVVNQSTVGDFVVNTRFGALSSCTLIVKLGRRVGVVADQPTEKPTHTAKCKSVLKAPQKTKKPKRSGALERRVDVLSDSVTQIRELLLGMQPQLQPQPMPLSVEPQPQAHLSQNDFHSDEEASLPASQPDPFIQPLQRDDDILSLAATATLFPMDMGDFSQPEDITNLDSSATESGRESELSKLNMEPLSRATMQTNRLCRLPMQSNDLTIPPCDDFIKMFTEALKEANTSRMDRATRLFAAMAEPSAAGLGPMPPVEPAVVSLVVSPDEALRTDPRCPSPECRRTDNLVCRAYNTQATMGRVLNTMAHVLLALQTTIQPSSDAAMSDLVDTALQGIGALAKQCGKSMGLLLQARRQIWVAQSPLPDAARNVLRQLPLAPGQLFGPAAQEALNRRQLASETRLHGGRRNTALLHAVCVADPRQPFSGKDGRAKIAHPKLHTTLRCETEGVWPAAKRFTPQQLEYWRLTTSNPWVIETLTNGYRLQFRRRPPLNSGLRATRVTSPELRSALLLEIQSLLDKNAIEEIDPKTQKGVFSTYFVVPKKDGGLRPILDLRHLNTYLKQLPFRMLRTTDVLHSIEPRDWFVTVDLKDAYFHVPITPQHRLFLRFHFEGRSFQFKVLPFGLSLAPWVFTKCMREALAPLLQQGMRILPYLDDWLLCAQSPAQAKVNTQRLLNHISALGLSVNFEKSKLQPMQSIDFIGIHLNSISQQACLTQGRMRNILGLVRRVMSSRTVRYCLLLRLAGMLAAATPLIQLGRLHLRPFQRWLKMRRLSAQTQKNVLVAITPKGAASLHLWARSSFLLRGVSLGPPPARREVVTTDASQHGWGGVWNHKGVHGIWQDELRAYHINYLELQAVWLTLQHFQEPLEHKHVLVRTDNTSTVYHINHQGGVRSLTLNNLTRKIWLWADVHLLSLRAIHVPGKKNQAADALSRGRPLLGEWRLNPEVVQMIWNTYGKAEVDLFATRTTTHCQKWFALQNEIGSLGQDALAHQWPNLKLYAFPPFPLLWQTLQRIRMTNQPVLLIAPHRVHSPWFYLLQALLTGPPCPLPVRADLLTHLDGQLWHDHPQRLKLITKSKVTEQDGVSFSRPSLRDRSEGTGQQGLGQAPESKYEEVLLPGRDGQARYQKDPDTCSSTPK</sequence>
<feature type="domain" description="Ig-like" evidence="7">
    <location>
        <begin position="126"/>
        <end position="209"/>
    </location>
</feature>
<evidence type="ECO:0000259" key="8">
    <source>
        <dbReference type="PROSITE" id="PS50878"/>
    </source>
</evidence>
<evidence type="ECO:0000256" key="3">
    <source>
        <dbReference type="ARBA" id="ARBA00012180"/>
    </source>
</evidence>
<keyword evidence="4" id="KW-0472">Membrane</keyword>
<dbReference type="SMART" id="SM00409">
    <property type="entry name" value="IG"/>
    <property type="match status" value="2"/>
</dbReference>
<dbReference type="InterPro" id="IPR052055">
    <property type="entry name" value="Hepadnavirus_pol/RT"/>
</dbReference>
<feature type="region of interest" description="Disordered" evidence="6">
    <location>
        <begin position="1328"/>
        <end position="1384"/>
    </location>
</feature>
<evidence type="ECO:0000313" key="10">
    <source>
        <dbReference type="Proteomes" id="UP001591681"/>
    </source>
</evidence>
<dbReference type="PANTHER" id="PTHR33050">
    <property type="entry name" value="REVERSE TRANSCRIPTASE DOMAIN-CONTAINING PROTEIN"/>
    <property type="match status" value="1"/>
</dbReference>
<dbReference type="Proteomes" id="UP001591681">
    <property type="component" value="Unassembled WGS sequence"/>
</dbReference>
<dbReference type="Pfam" id="PF13895">
    <property type="entry name" value="Ig_2"/>
    <property type="match status" value="1"/>
</dbReference>
<protein>
    <recommendedName>
        <fullName evidence="3">ribonuclease H</fullName>
        <ecNumber evidence="3">3.1.26.4</ecNumber>
    </recommendedName>
</protein>
<evidence type="ECO:0000259" key="7">
    <source>
        <dbReference type="PROSITE" id="PS50835"/>
    </source>
</evidence>
<comment type="similarity">
    <text evidence="2">Belongs to the beta type-B retroviral polymerase family. HERV class-II K(HML-2) pol subfamily.</text>
</comment>
<evidence type="ECO:0000256" key="2">
    <source>
        <dbReference type="ARBA" id="ARBA00010879"/>
    </source>
</evidence>
<dbReference type="Gene3D" id="1.10.287.3160">
    <property type="match status" value="1"/>
</dbReference>
<proteinExistence type="inferred from homology"/>
<feature type="domain" description="Reverse transcriptase" evidence="8">
    <location>
        <begin position="770"/>
        <end position="952"/>
    </location>
</feature>
<dbReference type="Gene3D" id="3.30.70.270">
    <property type="match status" value="1"/>
</dbReference>
<dbReference type="InterPro" id="IPR036397">
    <property type="entry name" value="RNaseH_sf"/>
</dbReference>
<dbReference type="CDD" id="cd09275">
    <property type="entry name" value="RNase_HI_RT_DIRS1"/>
    <property type="match status" value="1"/>
</dbReference>
<keyword evidence="10" id="KW-1185">Reference proteome</keyword>
<dbReference type="SUPFAM" id="SSF48726">
    <property type="entry name" value="Immunoglobulin"/>
    <property type="match status" value="2"/>
</dbReference>
<reference evidence="9 10" key="1">
    <citation type="submission" date="2024-09" db="EMBL/GenBank/DDBJ databases">
        <title>A chromosome-level genome assembly of Gray's grenadier anchovy, Coilia grayii.</title>
        <authorList>
            <person name="Fu Z."/>
        </authorList>
    </citation>
    <scope>NUCLEOTIDE SEQUENCE [LARGE SCALE GENOMIC DNA]</scope>
    <source>
        <strain evidence="9">G4</strain>
        <tissue evidence="9">Muscle</tissue>
    </source>
</reference>
<gene>
    <name evidence="9" type="ORF">ACEWY4_018805</name>
</gene>
<dbReference type="EC" id="3.1.26.4" evidence="3"/>
<name>A0ABD1JGI8_9TELE</name>
<keyword evidence="5" id="KW-1015">Disulfide bond</keyword>
<dbReference type="SMART" id="SM00408">
    <property type="entry name" value="IGc2"/>
    <property type="match status" value="1"/>
</dbReference>
<dbReference type="InterPro" id="IPR013162">
    <property type="entry name" value="CD80_C2-set"/>
</dbReference>
<comment type="subcellular location">
    <subcellularLocation>
        <location evidence="1">Membrane</location>
        <topology evidence="1">Single-pass membrane protein</topology>
    </subcellularLocation>
</comment>
<dbReference type="Gene3D" id="2.60.40.10">
    <property type="entry name" value="Immunoglobulins"/>
    <property type="match status" value="2"/>
</dbReference>
<feature type="compositionally biased region" description="Polar residues" evidence="6">
    <location>
        <begin position="411"/>
        <end position="422"/>
    </location>
</feature>
<dbReference type="InterPro" id="IPR000477">
    <property type="entry name" value="RT_dom"/>
</dbReference>
<feature type="domain" description="Ig-like" evidence="7">
    <location>
        <begin position="24"/>
        <end position="118"/>
    </location>
</feature>
<feature type="compositionally biased region" description="Basic and acidic residues" evidence="6">
    <location>
        <begin position="1368"/>
        <end position="1377"/>
    </location>
</feature>
<dbReference type="Gene3D" id="3.30.420.10">
    <property type="entry name" value="Ribonuclease H-like superfamily/Ribonuclease H"/>
    <property type="match status" value="1"/>
</dbReference>
<dbReference type="SUPFAM" id="SSF56672">
    <property type="entry name" value="DNA/RNA polymerases"/>
    <property type="match status" value="1"/>
</dbReference>
<dbReference type="PROSITE" id="PS50878">
    <property type="entry name" value="RT_POL"/>
    <property type="match status" value="1"/>
</dbReference>
<evidence type="ECO:0000313" key="9">
    <source>
        <dbReference type="EMBL" id="KAL2085485.1"/>
    </source>
</evidence>
<dbReference type="InterPro" id="IPR003598">
    <property type="entry name" value="Ig_sub2"/>
</dbReference>
<dbReference type="PANTHER" id="PTHR33050:SF7">
    <property type="entry name" value="RIBONUCLEASE H"/>
    <property type="match status" value="1"/>
</dbReference>
<dbReference type="InterPro" id="IPR043502">
    <property type="entry name" value="DNA/RNA_pol_sf"/>
</dbReference>
<dbReference type="CDD" id="cd03714">
    <property type="entry name" value="RT_DIRS1"/>
    <property type="match status" value="1"/>
</dbReference>
<dbReference type="Pfam" id="PF08205">
    <property type="entry name" value="C2-set_2"/>
    <property type="match status" value="1"/>
</dbReference>
<dbReference type="GO" id="GO:0004523">
    <property type="term" value="F:RNA-DNA hybrid ribonuclease activity"/>
    <property type="evidence" value="ECO:0007669"/>
    <property type="project" value="UniProtKB-EC"/>
</dbReference>
<dbReference type="GO" id="GO:0006259">
    <property type="term" value="P:DNA metabolic process"/>
    <property type="evidence" value="ECO:0007669"/>
    <property type="project" value="UniProtKB-ARBA"/>
</dbReference>
<dbReference type="CDD" id="cd00096">
    <property type="entry name" value="Ig"/>
    <property type="match status" value="1"/>
</dbReference>
<dbReference type="InterPro" id="IPR003599">
    <property type="entry name" value="Ig_sub"/>
</dbReference>
<dbReference type="Pfam" id="PF00078">
    <property type="entry name" value="RVT_1"/>
    <property type="match status" value="1"/>
</dbReference>
<organism evidence="9 10">
    <name type="scientific">Coilia grayii</name>
    <name type="common">Gray's grenadier anchovy</name>
    <dbReference type="NCBI Taxonomy" id="363190"/>
    <lineage>
        <taxon>Eukaryota</taxon>
        <taxon>Metazoa</taxon>
        <taxon>Chordata</taxon>
        <taxon>Craniata</taxon>
        <taxon>Vertebrata</taxon>
        <taxon>Euteleostomi</taxon>
        <taxon>Actinopterygii</taxon>
        <taxon>Neopterygii</taxon>
        <taxon>Teleostei</taxon>
        <taxon>Clupei</taxon>
        <taxon>Clupeiformes</taxon>
        <taxon>Clupeoidei</taxon>
        <taxon>Engraulidae</taxon>
        <taxon>Coilinae</taxon>
        <taxon>Coilia</taxon>
    </lineage>
</organism>
<dbReference type="InterPro" id="IPR007110">
    <property type="entry name" value="Ig-like_dom"/>
</dbReference>
<dbReference type="EMBL" id="JBHFQA010000016">
    <property type="protein sequence ID" value="KAL2085485.1"/>
    <property type="molecule type" value="Genomic_DNA"/>
</dbReference>